<keyword evidence="10 16" id="KW-0067">ATP-binding</keyword>
<evidence type="ECO:0000256" key="6">
    <source>
        <dbReference type="ARBA" id="ARBA00022679"/>
    </source>
</evidence>
<evidence type="ECO:0000256" key="14">
    <source>
        <dbReference type="PIRSR" id="PIRSR000615-1"/>
    </source>
</evidence>
<feature type="binding site" evidence="16">
    <location>
        <position position="54"/>
    </location>
    <ligand>
        <name>ATP</name>
        <dbReference type="ChEBI" id="CHEBI:30616"/>
    </ligand>
</feature>
<dbReference type="InterPro" id="IPR001245">
    <property type="entry name" value="Ser-Thr/Tyr_kinase_cat_dom"/>
</dbReference>
<dbReference type="FunFam" id="1.10.510.10:FF:000143">
    <property type="entry name" value="Mitogen-activated protein kinase kinase kinase 7"/>
    <property type="match status" value="1"/>
</dbReference>
<evidence type="ECO:0000256" key="3">
    <source>
        <dbReference type="ARBA" id="ARBA00012406"/>
    </source>
</evidence>
<evidence type="ECO:0000313" key="20">
    <source>
        <dbReference type="Proteomes" id="UP000005204"/>
    </source>
</evidence>
<feature type="binding site" evidence="15">
    <location>
        <position position="153"/>
    </location>
    <ligand>
        <name>Mg(2+)</name>
        <dbReference type="ChEBI" id="CHEBI:18420"/>
    </ligand>
</feature>
<organism evidence="19 20">
    <name type="scientific">Bombyx mori</name>
    <name type="common">Silk moth</name>
    <dbReference type="NCBI Taxonomy" id="7091"/>
    <lineage>
        <taxon>Eukaryota</taxon>
        <taxon>Metazoa</taxon>
        <taxon>Ecdysozoa</taxon>
        <taxon>Arthropoda</taxon>
        <taxon>Hexapoda</taxon>
        <taxon>Insecta</taxon>
        <taxon>Pterygota</taxon>
        <taxon>Neoptera</taxon>
        <taxon>Endopterygota</taxon>
        <taxon>Lepidoptera</taxon>
        <taxon>Glossata</taxon>
        <taxon>Ditrysia</taxon>
        <taxon>Bombycoidea</taxon>
        <taxon>Bombycidae</taxon>
        <taxon>Bombycinae</taxon>
        <taxon>Bombyx</taxon>
    </lineage>
</organism>
<dbReference type="GO" id="GO:0006955">
    <property type="term" value="P:immune response"/>
    <property type="evidence" value="ECO:0007669"/>
    <property type="project" value="TreeGrafter"/>
</dbReference>
<dbReference type="PROSITE" id="PS00108">
    <property type="entry name" value="PROTEIN_KINASE_ST"/>
    <property type="match status" value="1"/>
</dbReference>
<evidence type="ECO:0000256" key="9">
    <source>
        <dbReference type="ARBA" id="ARBA00022777"/>
    </source>
</evidence>
<dbReference type="GO" id="GO:0007254">
    <property type="term" value="P:JNK cascade"/>
    <property type="evidence" value="ECO:0007669"/>
    <property type="project" value="TreeGrafter"/>
</dbReference>
<dbReference type="GO" id="GO:0009893">
    <property type="term" value="P:positive regulation of metabolic process"/>
    <property type="evidence" value="ECO:0007669"/>
    <property type="project" value="UniProtKB-ARBA"/>
</dbReference>
<comment type="similarity">
    <text evidence="2">Belongs to the protein kinase superfamily. STE Ser/Thr protein kinase family. MAP kinase kinase kinase subfamily.</text>
</comment>
<dbReference type="Pfam" id="PF07714">
    <property type="entry name" value="PK_Tyr_Ser-Thr"/>
    <property type="match status" value="1"/>
</dbReference>
<name>A0A8R2DP32_BOMMO</name>
<keyword evidence="20" id="KW-1185">Reference proteome</keyword>
<dbReference type="GO" id="GO:0043123">
    <property type="term" value="P:positive regulation of canonical NF-kappaB signal transduction"/>
    <property type="evidence" value="ECO:0007669"/>
    <property type="project" value="TreeGrafter"/>
</dbReference>
<dbReference type="GO" id="GO:0006950">
    <property type="term" value="P:response to stress"/>
    <property type="evidence" value="ECO:0007669"/>
    <property type="project" value="UniProtKB-ARBA"/>
</dbReference>
<dbReference type="CTD" id="39659"/>
<dbReference type="SUPFAM" id="SSF56112">
    <property type="entry name" value="Protein kinase-like (PK-like)"/>
    <property type="match status" value="1"/>
</dbReference>
<keyword evidence="5" id="KW-0723">Serine/threonine-protein kinase</keyword>
<dbReference type="CDD" id="cd14058">
    <property type="entry name" value="STKc_TAK1"/>
    <property type="match status" value="1"/>
</dbReference>
<evidence type="ECO:0000256" key="1">
    <source>
        <dbReference type="ARBA" id="ARBA00001946"/>
    </source>
</evidence>
<evidence type="ECO:0000256" key="16">
    <source>
        <dbReference type="PROSITE-ProRule" id="PRU10141"/>
    </source>
</evidence>
<keyword evidence="6" id="KW-0808">Transferase</keyword>
<dbReference type="InterPro" id="IPR000719">
    <property type="entry name" value="Prot_kinase_dom"/>
</dbReference>
<evidence type="ECO:0000256" key="15">
    <source>
        <dbReference type="PIRSR" id="PIRSR000615-3"/>
    </source>
</evidence>
<dbReference type="Proteomes" id="UP000005204">
    <property type="component" value="Unassembled WGS sequence"/>
</dbReference>
<dbReference type="GO" id="GO:0005524">
    <property type="term" value="F:ATP binding"/>
    <property type="evidence" value="ECO:0007669"/>
    <property type="project" value="UniProtKB-UniRule"/>
</dbReference>
<dbReference type="PANTHER" id="PTHR46716:SF1">
    <property type="entry name" value="MITOGEN-ACTIVATED PROTEIN KINASE KINASE KINASE 7"/>
    <property type="match status" value="1"/>
</dbReference>
<reference evidence="20" key="1">
    <citation type="journal article" date="2008" name="Insect Biochem. Mol. Biol.">
        <title>The genome of a lepidopteran model insect, the silkworm Bombyx mori.</title>
        <authorList>
            <consortium name="International Silkworm Genome Consortium"/>
        </authorList>
    </citation>
    <scope>NUCLEOTIDE SEQUENCE [LARGE SCALE GENOMIC DNA]</scope>
    <source>
        <strain evidence="20">p50T</strain>
    </source>
</reference>
<evidence type="ECO:0000256" key="5">
    <source>
        <dbReference type="ARBA" id="ARBA00022527"/>
    </source>
</evidence>
<dbReference type="PANTHER" id="PTHR46716">
    <property type="entry name" value="MITOGEN-ACTIVATED PROTEIN KINASE KINASE KINASE 7"/>
    <property type="match status" value="1"/>
</dbReference>
<dbReference type="Gene3D" id="1.10.510.10">
    <property type="entry name" value="Transferase(Phosphotransferase) domain 1"/>
    <property type="match status" value="1"/>
</dbReference>
<sequence>MASNSSNVQDSPVHQQTFVEEIDYSEIQELSVVGKGAFGVVWKGVWRNRFVAVKHINSEAEKREFAIEVRQLSRVCHPNIVRLYGACTRGAHVCLVMEYAEGGSLYNVLHNRPKPKYTAAHAMSWARQCAEGVAYLHSMKPKPLIHRDLKPPNLLLVGGGQRLKICDFGTAADKATYMTNNKGSAAWMAPEVFEGSTYTEKCDVFSWGIILWEVLSRRKPFEEGGSAYRIMWAVHTGQRPNLIEGCPEPIEQLMTQCWHKIPAQRPSMAKVTEIMSALCEFFPGADTPINYDDCEVDDSECSEDECGSRDSLDTDTEHDILSQVHIPTQYPDHSTSDPVLRNIDTPLQPSRPRSYVETQNTWEIINAPIHFDDYVEVRNHPGFDKYYIGGNSSSSTGGEGGAPASEPDPALDSMHMMLDPHLRPISPDLSNEESKRIFEKHKQLAQEYLKIQTELAYLSNHKTELEEKMDDDELRQKREMIQLENEKESLIKLYCSLNKQLARAENDSWLHSEEMPHE</sequence>
<keyword evidence="8 16" id="KW-0547">Nucleotide-binding</keyword>
<evidence type="ECO:0000256" key="7">
    <source>
        <dbReference type="ARBA" id="ARBA00022723"/>
    </source>
</evidence>
<dbReference type="PRINTS" id="PR00109">
    <property type="entry name" value="TYRKINASE"/>
</dbReference>
<dbReference type="GO" id="GO:0046872">
    <property type="term" value="F:metal ion binding"/>
    <property type="evidence" value="ECO:0007669"/>
    <property type="project" value="UniProtKB-KW"/>
</dbReference>
<dbReference type="SMART" id="SM00220">
    <property type="entry name" value="S_TKc"/>
    <property type="match status" value="1"/>
</dbReference>
<dbReference type="EC" id="2.7.11.25" evidence="3"/>
<dbReference type="GeneID" id="101744000"/>
<proteinExistence type="inferred from homology"/>
<dbReference type="EnsemblMetazoa" id="XM_021351619.2">
    <property type="protein sequence ID" value="XP_021207294.1"/>
    <property type="gene ID" value="LOC101744000"/>
</dbReference>
<dbReference type="PROSITE" id="PS00107">
    <property type="entry name" value="PROTEIN_KINASE_ATP"/>
    <property type="match status" value="1"/>
</dbReference>
<dbReference type="RefSeq" id="XP_021207294.1">
    <property type="nucleotide sequence ID" value="XM_021351619.3"/>
</dbReference>
<evidence type="ECO:0000256" key="13">
    <source>
        <dbReference type="ARBA" id="ARBA00048329"/>
    </source>
</evidence>
<keyword evidence="11 15" id="KW-0460">Magnesium</keyword>
<dbReference type="GO" id="GO:0004709">
    <property type="term" value="F:MAP kinase kinase kinase activity"/>
    <property type="evidence" value="ECO:0007669"/>
    <property type="project" value="UniProtKB-EC"/>
</dbReference>
<evidence type="ECO:0000256" key="12">
    <source>
        <dbReference type="ARBA" id="ARBA00047559"/>
    </source>
</evidence>
<feature type="active site" description="Proton acceptor" evidence="14">
    <location>
        <position position="148"/>
    </location>
</feature>
<evidence type="ECO:0000256" key="11">
    <source>
        <dbReference type="ARBA" id="ARBA00022842"/>
    </source>
</evidence>
<comment type="cofactor">
    <cofactor evidence="1">
        <name>Mg(2+)</name>
        <dbReference type="ChEBI" id="CHEBI:18420"/>
    </cofactor>
</comment>
<dbReference type="Gene3D" id="3.30.200.20">
    <property type="entry name" value="Phosphorylase Kinase, domain 1"/>
    <property type="match status" value="1"/>
</dbReference>
<feature type="binding site" evidence="15">
    <location>
        <position position="167"/>
    </location>
    <ligand>
        <name>Mg(2+)</name>
        <dbReference type="ChEBI" id="CHEBI:18420"/>
    </ligand>
</feature>
<evidence type="ECO:0000256" key="8">
    <source>
        <dbReference type="ARBA" id="ARBA00022741"/>
    </source>
</evidence>
<reference evidence="19" key="2">
    <citation type="submission" date="2022-06" db="UniProtKB">
        <authorList>
            <consortium name="EnsemblMetazoa"/>
        </authorList>
    </citation>
    <scope>IDENTIFICATION</scope>
    <source>
        <strain evidence="19">p50T (Dazao)</strain>
    </source>
</reference>
<evidence type="ECO:0000256" key="4">
    <source>
        <dbReference type="ARBA" id="ARBA00017660"/>
    </source>
</evidence>
<evidence type="ECO:0000313" key="19">
    <source>
        <dbReference type="EnsemblMetazoa" id="XP_021207294.1"/>
    </source>
</evidence>
<dbReference type="InterPro" id="IPR011009">
    <property type="entry name" value="Kinase-like_dom_sf"/>
</dbReference>
<protein>
    <recommendedName>
        <fullName evidence="4">Mitogen-activated protein kinase kinase kinase 7</fullName>
        <ecNumber evidence="3">2.7.11.25</ecNumber>
    </recommendedName>
</protein>
<evidence type="ECO:0000256" key="17">
    <source>
        <dbReference type="SAM" id="MobiDB-lite"/>
    </source>
</evidence>
<feature type="domain" description="Protein kinase" evidence="18">
    <location>
        <begin position="27"/>
        <end position="282"/>
    </location>
</feature>
<dbReference type="InterPro" id="IPR017441">
    <property type="entry name" value="Protein_kinase_ATP_BS"/>
</dbReference>
<accession>A0A8R2DP32</accession>
<evidence type="ECO:0000256" key="10">
    <source>
        <dbReference type="ARBA" id="ARBA00022840"/>
    </source>
</evidence>
<comment type="catalytic activity">
    <reaction evidence="13">
        <text>L-seryl-[protein] + ATP = O-phospho-L-seryl-[protein] + ADP + H(+)</text>
        <dbReference type="Rhea" id="RHEA:17989"/>
        <dbReference type="Rhea" id="RHEA-COMP:9863"/>
        <dbReference type="Rhea" id="RHEA-COMP:11604"/>
        <dbReference type="ChEBI" id="CHEBI:15378"/>
        <dbReference type="ChEBI" id="CHEBI:29999"/>
        <dbReference type="ChEBI" id="CHEBI:30616"/>
        <dbReference type="ChEBI" id="CHEBI:83421"/>
        <dbReference type="ChEBI" id="CHEBI:456216"/>
        <dbReference type="EC" id="2.7.11.25"/>
    </reaction>
</comment>
<keyword evidence="7 15" id="KW-0479">Metal-binding</keyword>
<dbReference type="GO" id="GO:0043410">
    <property type="term" value="P:positive regulation of MAPK cascade"/>
    <property type="evidence" value="ECO:0007669"/>
    <property type="project" value="UniProtKB-ARBA"/>
</dbReference>
<evidence type="ECO:0000259" key="18">
    <source>
        <dbReference type="PROSITE" id="PS50011"/>
    </source>
</evidence>
<dbReference type="GO" id="GO:0019899">
    <property type="term" value="F:enzyme binding"/>
    <property type="evidence" value="ECO:0007669"/>
    <property type="project" value="UniProtKB-ARBA"/>
</dbReference>
<comment type="catalytic activity">
    <reaction evidence="12">
        <text>L-threonyl-[protein] + ATP = O-phospho-L-threonyl-[protein] + ADP + H(+)</text>
        <dbReference type="Rhea" id="RHEA:46608"/>
        <dbReference type="Rhea" id="RHEA-COMP:11060"/>
        <dbReference type="Rhea" id="RHEA-COMP:11605"/>
        <dbReference type="ChEBI" id="CHEBI:15378"/>
        <dbReference type="ChEBI" id="CHEBI:30013"/>
        <dbReference type="ChEBI" id="CHEBI:30616"/>
        <dbReference type="ChEBI" id="CHEBI:61977"/>
        <dbReference type="ChEBI" id="CHEBI:456216"/>
        <dbReference type="EC" id="2.7.11.25"/>
    </reaction>
</comment>
<dbReference type="PROSITE" id="PS50011">
    <property type="entry name" value="PROTEIN_KINASE_DOM"/>
    <property type="match status" value="1"/>
</dbReference>
<feature type="region of interest" description="Disordered" evidence="17">
    <location>
        <begin position="327"/>
        <end position="354"/>
    </location>
</feature>
<dbReference type="AlphaFoldDB" id="A0A8R2DP32"/>
<dbReference type="InterPro" id="IPR008271">
    <property type="entry name" value="Ser/Thr_kinase_AS"/>
</dbReference>
<keyword evidence="9" id="KW-0418">Kinase</keyword>
<evidence type="ECO:0000256" key="2">
    <source>
        <dbReference type="ARBA" id="ARBA00006529"/>
    </source>
</evidence>